<keyword evidence="3" id="KW-1185">Reference proteome</keyword>
<name>F6ELS5_HOYSD</name>
<organism evidence="2 3">
    <name type="scientific">Hoyosella subflava (strain DSM 45089 / JCM 17490 / NBRC 109087 / DQS3-9A1)</name>
    <name type="common">Amycolicicoccus subflavus</name>
    <dbReference type="NCBI Taxonomy" id="443218"/>
    <lineage>
        <taxon>Bacteria</taxon>
        <taxon>Bacillati</taxon>
        <taxon>Actinomycetota</taxon>
        <taxon>Actinomycetes</taxon>
        <taxon>Mycobacteriales</taxon>
        <taxon>Hoyosellaceae</taxon>
        <taxon>Hoyosella</taxon>
    </lineage>
</organism>
<reference evidence="2 3" key="1">
    <citation type="journal article" date="2011" name="J. Bacteriol.">
        <title>Complete genome sequence of Amycolicicoccus subflavus DQS3-9A1T, an actinomycete isolated from crude oil-polluted soil.</title>
        <authorList>
            <person name="Cai M."/>
            <person name="Chen W.M."/>
            <person name="Nie Y."/>
            <person name="Chi C.Q."/>
            <person name="Wang Y.N."/>
            <person name="Tang Y.Q."/>
            <person name="Li G.Y."/>
            <person name="Wu X.L."/>
        </authorList>
    </citation>
    <scope>NUCLEOTIDE SEQUENCE [LARGE SCALE GENOMIC DNA]</scope>
    <source>
        <strain evidence="3">DSM 45089 / DQS3-9A1</strain>
    </source>
</reference>
<proteinExistence type="inferred from homology"/>
<dbReference type="EMBL" id="CP002786">
    <property type="protein sequence ID" value="AEF41523.1"/>
    <property type="molecule type" value="Genomic_DNA"/>
</dbReference>
<dbReference type="Proteomes" id="UP000009235">
    <property type="component" value="Chromosome"/>
</dbReference>
<dbReference type="eggNOG" id="COG1024">
    <property type="taxonomic scope" value="Bacteria"/>
</dbReference>
<dbReference type="Pfam" id="PF00378">
    <property type="entry name" value="ECH_1"/>
    <property type="match status" value="1"/>
</dbReference>
<dbReference type="PANTHER" id="PTHR43459:SF1">
    <property type="entry name" value="EG:BACN32G11.4 PROTEIN"/>
    <property type="match status" value="1"/>
</dbReference>
<dbReference type="KEGG" id="asd:AS9A_3078"/>
<evidence type="ECO:0000313" key="2">
    <source>
        <dbReference type="EMBL" id="AEF41523.1"/>
    </source>
</evidence>
<dbReference type="Gene3D" id="1.10.12.10">
    <property type="entry name" value="Lyase 2-enoyl-coa Hydratase, Chain A, domain 2"/>
    <property type="match status" value="1"/>
</dbReference>
<protein>
    <submittedName>
        <fullName evidence="2">Enoyl-CoA hydratase</fullName>
    </submittedName>
</protein>
<dbReference type="SUPFAM" id="SSF52096">
    <property type="entry name" value="ClpP/crotonase"/>
    <property type="match status" value="1"/>
</dbReference>
<dbReference type="PANTHER" id="PTHR43459">
    <property type="entry name" value="ENOYL-COA HYDRATASE"/>
    <property type="match status" value="1"/>
</dbReference>
<gene>
    <name evidence="2" type="ordered locus">AS9A_3078</name>
</gene>
<evidence type="ECO:0000313" key="3">
    <source>
        <dbReference type="Proteomes" id="UP000009235"/>
    </source>
</evidence>
<dbReference type="RefSeq" id="WP_013807872.1">
    <property type="nucleotide sequence ID" value="NC_015564.1"/>
</dbReference>
<dbReference type="STRING" id="443218.AS9A_3078"/>
<dbReference type="AlphaFoldDB" id="F6ELS5"/>
<dbReference type="InterPro" id="IPR029045">
    <property type="entry name" value="ClpP/crotonase-like_dom_sf"/>
</dbReference>
<sequence length="254" mass="26032">MTITVDAGVAHVLVAIPEKGQSLDIPGLDEAAALIRSDSSIRAVLLTGGDGPNFCNGGDVKAFGAAANPGQYVRSIAEPFHRCVQALIETDVPVVAAVRGFAAGGGMSLSCAADIVVGGPSTTFLPAYPGIGYSTDGGLTWSLPRIVGRRRAAEILFTNRRIGSAEAFELGLITHMADSDEAVVAQAQALAASIARASRSALGSIKRLLTESGARSLADQLAAETDAIERAADSADGREGVAAFLEKRKPAFGI</sequence>
<evidence type="ECO:0000256" key="1">
    <source>
        <dbReference type="ARBA" id="ARBA00005254"/>
    </source>
</evidence>
<dbReference type="CDD" id="cd06558">
    <property type="entry name" value="crotonase-like"/>
    <property type="match status" value="1"/>
</dbReference>
<comment type="similarity">
    <text evidence="1">Belongs to the enoyl-CoA hydratase/isomerase family.</text>
</comment>
<dbReference type="InterPro" id="IPR014748">
    <property type="entry name" value="Enoyl-CoA_hydra_C"/>
</dbReference>
<dbReference type="HOGENOM" id="CLU_009834_7_2_11"/>
<dbReference type="GO" id="GO:0003824">
    <property type="term" value="F:catalytic activity"/>
    <property type="evidence" value="ECO:0007669"/>
    <property type="project" value="UniProtKB-ARBA"/>
</dbReference>
<dbReference type="InterPro" id="IPR001753">
    <property type="entry name" value="Enoyl-CoA_hydra/iso"/>
</dbReference>
<accession>F6ELS5</accession>
<dbReference type="Gene3D" id="3.90.226.10">
    <property type="entry name" value="2-enoyl-CoA Hydratase, Chain A, domain 1"/>
    <property type="match status" value="1"/>
</dbReference>